<reference evidence="1 2" key="1">
    <citation type="journal article" date="2022" name="Nat. Ecol. Evol.">
        <title>A masculinizing supergene underlies an exaggerated male reproductive morph in a spider.</title>
        <authorList>
            <person name="Hendrickx F."/>
            <person name="De Corte Z."/>
            <person name="Sonet G."/>
            <person name="Van Belleghem S.M."/>
            <person name="Kostlbacher S."/>
            <person name="Vangestel C."/>
        </authorList>
    </citation>
    <scope>NUCLEOTIDE SEQUENCE [LARGE SCALE GENOMIC DNA]</scope>
    <source>
        <strain evidence="1">W744_W776</strain>
    </source>
</reference>
<proteinExistence type="predicted"/>
<dbReference type="AlphaFoldDB" id="A0AAV6VR29"/>
<comment type="caution">
    <text evidence="1">The sequence shown here is derived from an EMBL/GenBank/DDBJ whole genome shotgun (WGS) entry which is preliminary data.</text>
</comment>
<gene>
    <name evidence="1" type="ORF">JTE90_011770</name>
</gene>
<sequence length="87" mass="9662">MLLDRCVFVADESDHPPEGGRTNIAPKHLRSPPSQHLPWMVVAASADRAPSSSIQRKQPSTLTLLAESRSQSDSYIFQCLRISVLVY</sequence>
<dbReference type="Proteomes" id="UP000827092">
    <property type="component" value="Unassembled WGS sequence"/>
</dbReference>
<name>A0AAV6VR29_9ARAC</name>
<evidence type="ECO:0000313" key="2">
    <source>
        <dbReference type="Proteomes" id="UP000827092"/>
    </source>
</evidence>
<organism evidence="1 2">
    <name type="scientific">Oedothorax gibbosus</name>
    <dbReference type="NCBI Taxonomy" id="931172"/>
    <lineage>
        <taxon>Eukaryota</taxon>
        <taxon>Metazoa</taxon>
        <taxon>Ecdysozoa</taxon>
        <taxon>Arthropoda</taxon>
        <taxon>Chelicerata</taxon>
        <taxon>Arachnida</taxon>
        <taxon>Araneae</taxon>
        <taxon>Araneomorphae</taxon>
        <taxon>Entelegynae</taxon>
        <taxon>Araneoidea</taxon>
        <taxon>Linyphiidae</taxon>
        <taxon>Erigoninae</taxon>
        <taxon>Oedothorax</taxon>
    </lineage>
</organism>
<keyword evidence="2" id="KW-1185">Reference proteome</keyword>
<accession>A0AAV6VR29</accession>
<evidence type="ECO:0000313" key="1">
    <source>
        <dbReference type="EMBL" id="KAG8199302.1"/>
    </source>
</evidence>
<dbReference type="EMBL" id="JAFNEN010000028">
    <property type="protein sequence ID" value="KAG8199302.1"/>
    <property type="molecule type" value="Genomic_DNA"/>
</dbReference>
<protein>
    <submittedName>
        <fullName evidence="1">Uncharacterized protein</fullName>
    </submittedName>
</protein>